<keyword evidence="2" id="KW-1185">Reference proteome</keyword>
<evidence type="ECO:0008006" key="3">
    <source>
        <dbReference type="Google" id="ProtNLM"/>
    </source>
</evidence>
<name>A0A392R5I9_9FABA</name>
<organism evidence="1 2">
    <name type="scientific">Trifolium medium</name>
    <dbReference type="NCBI Taxonomy" id="97028"/>
    <lineage>
        <taxon>Eukaryota</taxon>
        <taxon>Viridiplantae</taxon>
        <taxon>Streptophyta</taxon>
        <taxon>Embryophyta</taxon>
        <taxon>Tracheophyta</taxon>
        <taxon>Spermatophyta</taxon>
        <taxon>Magnoliopsida</taxon>
        <taxon>eudicotyledons</taxon>
        <taxon>Gunneridae</taxon>
        <taxon>Pentapetalae</taxon>
        <taxon>rosids</taxon>
        <taxon>fabids</taxon>
        <taxon>Fabales</taxon>
        <taxon>Fabaceae</taxon>
        <taxon>Papilionoideae</taxon>
        <taxon>50 kb inversion clade</taxon>
        <taxon>NPAAA clade</taxon>
        <taxon>Hologalegina</taxon>
        <taxon>IRL clade</taxon>
        <taxon>Trifolieae</taxon>
        <taxon>Trifolium</taxon>
    </lineage>
</organism>
<dbReference type="CDD" id="cd09272">
    <property type="entry name" value="RNase_HI_RT_Ty1"/>
    <property type="match status" value="1"/>
</dbReference>
<reference evidence="1 2" key="1">
    <citation type="journal article" date="2018" name="Front. Plant Sci.">
        <title>Red Clover (Trifolium pratense) and Zigzag Clover (T. medium) - A Picture of Genomic Similarities and Differences.</title>
        <authorList>
            <person name="Dluhosova J."/>
            <person name="Istvanek J."/>
            <person name="Nedelnik J."/>
            <person name="Repkova J."/>
        </authorList>
    </citation>
    <scope>NUCLEOTIDE SEQUENCE [LARGE SCALE GENOMIC DNA]</scope>
    <source>
        <strain evidence="2">cv. 10/8</strain>
        <tissue evidence="1">Leaf</tissue>
    </source>
</reference>
<evidence type="ECO:0000313" key="1">
    <source>
        <dbReference type="EMBL" id="MCI30805.1"/>
    </source>
</evidence>
<comment type="caution">
    <text evidence="1">The sequence shown here is derived from an EMBL/GenBank/DDBJ whole genome shotgun (WGS) entry which is preliminary data.</text>
</comment>
<evidence type="ECO:0000313" key="2">
    <source>
        <dbReference type="Proteomes" id="UP000265520"/>
    </source>
</evidence>
<proteinExistence type="predicted"/>
<accession>A0A392R5I9</accession>
<sequence length="123" mass="13959">MTINPVFHARSKHIELDYHFVRERVALGLLATHYIPTNDQVADLFTKPVSKSALVHFQPKLCLQPRPRLREGISGMQLSLDSSYDTCWTEKETQDCSKVKSHIDGTIKGELLEIKGYNCSNSN</sequence>
<dbReference type="EMBL" id="LXQA010182326">
    <property type="protein sequence ID" value="MCI30805.1"/>
    <property type="molecule type" value="Genomic_DNA"/>
</dbReference>
<dbReference type="Proteomes" id="UP000265520">
    <property type="component" value="Unassembled WGS sequence"/>
</dbReference>
<dbReference type="AlphaFoldDB" id="A0A392R5I9"/>
<protein>
    <recommendedName>
        <fullName evidence="3">Copia protein</fullName>
    </recommendedName>
</protein>